<dbReference type="Pfam" id="PF01764">
    <property type="entry name" value="Lipase_3"/>
    <property type="match status" value="1"/>
</dbReference>
<dbReference type="OrthoDB" id="45753at2759"/>
<dbReference type="GO" id="GO:0006629">
    <property type="term" value="P:lipid metabolic process"/>
    <property type="evidence" value="ECO:0007669"/>
    <property type="project" value="InterPro"/>
</dbReference>
<dbReference type="Pfam" id="PF23356">
    <property type="entry name" value="TPR_PEP5_VPS11"/>
    <property type="match status" value="1"/>
</dbReference>
<dbReference type="EMBL" id="CAMXCT020006795">
    <property type="protein sequence ID" value="CAL1173552.1"/>
    <property type="molecule type" value="Genomic_DNA"/>
</dbReference>
<feature type="compositionally biased region" description="Basic and acidic residues" evidence="1">
    <location>
        <begin position="168"/>
        <end position="179"/>
    </location>
</feature>
<dbReference type="PANTHER" id="PTHR46023:SF6">
    <property type="entry name" value="LIPASE CLASS 3 FAMILY PROTEIN"/>
    <property type="match status" value="1"/>
</dbReference>
<dbReference type="InterPro" id="IPR057308">
    <property type="entry name" value="CHCR_PEP5_VPS11"/>
</dbReference>
<evidence type="ECO:0000259" key="2">
    <source>
        <dbReference type="Pfam" id="PF01764"/>
    </source>
</evidence>
<comment type="caution">
    <text evidence="3">The sequence shown here is derived from an EMBL/GenBank/DDBJ whole genome shotgun (WGS) entry which is preliminary data.</text>
</comment>
<dbReference type="InterPro" id="IPR002921">
    <property type="entry name" value="Fungal_lipase-type"/>
</dbReference>
<evidence type="ECO:0000313" key="4">
    <source>
        <dbReference type="EMBL" id="CAL4807489.1"/>
    </source>
</evidence>
<gene>
    <name evidence="3" type="ORF">C1SCF055_LOCUS44618</name>
</gene>
<dbReference type="EMBL" id="CAMXCT010006795">
    <property type="protein sequence ID" value="CAI4020177.1"/>
    <property type="molecule type" value="Genomic_DNA"/>
</dbReference>
<keyword evidence="5" id="KW-1185">Reference proteome</keyword>
<dbReference type="PANTHER" id="PTHR46023">
    <property type="entry name" value="LIPASE CLASS 3 PROTEIN-LIKE"/>
    <property type="match status" value="1"/>
</dbReference>
<dbReference type="SUPFAM" id="SSF53474">
    <property type="entry name" value="alpha/beta-Hydrolases"/>
    <property type="match status" value="1"/>
</dbReference>
<name>A0A9P1GSS3_9DINO</name>
<feature type="domain" description="Fungal lipase-type" evidence="2">
    <location>
        <begin position="1120"/>
        <end position="1205"/>
    </location>
</feature>
<feature type="compositionally biased region" description="Basic and acidic residues" evidence="1">
    <location>
        <begin position="524"/>
        <end position="537"/>
    </location>
</feature>
<organism evidence="3">
    <name type="scientific">Cladocopium goreaui</name>
    <dbReference type="NCBI Taxonomy" id="2562237"/>
    <lineage>
        <taxon>Eukaryota</taxon>
        <taxon>Sar</taxon>
        <taxon>Alveolata</taxon>
        <taxon>Dinophyceae</taxon>
        <taxon>Suessiales</taxon>
        <taxon>Symbiodiniaceae</taxon>
        <taxon>Cladocopium</taxon>
    </lineage>
</organism>
<dbReference type="Gene3D" id="3.40.50.1820">
    <property type="entry name" value="alpha/beta hydrolase"/>
    <property type="match status" value="1"/>
</dbReference>
<proteinExistence type="predicted"/>
<dbReference type="InterPro" id="IPR029058">
    <property type="entry name" value="AB_hydrolase_fold"/>
</dbReference>
<feature type="region of interest" description="Disordered" evidence="1">
    <location>
        <begin position="151"/>
        <end position="183"/>
    </location>
</feature>
<reference evidence="3" key="1">
    <citation type="submission" date="2022-10" db="EMBL/GenBank/DDBJ databases">
        <authorList>
            <person name="Chen Y."/>
            <person name="Dougan E. K."/>
            <person name="Chan C."/>
            <person name="Rhodes N."/>
            <person name="Thang M."/>
        </authorList>
    </citation>
    <scope>NUCLEOTIDE SEQUENCE</scope>
</reference>
<evidence type="ECO:0000256" key="1">
    <source>
        <dbReference type="SAM" id="MobiDB-lite"/>
    </source>
</evidence>
<evidence type="ECO:0000313" key="3">
    <source>
        <dbReference type="EMBL" id="CAI4020177.1"/>
    </source>
</evidence>
<sequence length="1350" mass="148653">MLNLDAAGGSLPMCSCPFPGMNALLVAKPDAVFAYDPDEGNMSAMPLDGQKLLLEQFKSYFVVVTKDDATPSFTAGPSSMPKQTELTSSRLHANRFFFTAQEDEDPEIVREKARRVRALGLEPPRSAHFRQFARRQGLMTDVVEQAQTDVVVPRQSSPTGASHGDGSTVKRDTSEDEGCKTSSVDTFEEADGALRQSGRFWDEAKLKEPRRFPAGPTDWMILDHADACETAAQAPGWFMPRLNIVDQGNHVFSECRFHKWCGEEPGVALYDAEEMDFAAWVNYPAGQVYVQEVPPPLVVTCSLTRIEEGCFEAVFTTMAGERILHIPRTSNLSASMEELAIDAAIAAVGQGRLQSRPIVFADGSCARTALSTQVSGTQILKELGSSWSSLTAGSSGLKLEQFDCRKFRRETKQFLRLHPLHPPVLFGPELSVHVTASTVDFLAVGLFVICLELVCVAQSHLSGQHLDGSQADELSSVARGRLHDAISEAHTICAMDTPDAKCEPTRRLLLLALVFKEARQKKQPKEFDSKLKGKDPAESALLRKNPANKSHGKDPDRDDNAAQAEFELDLFKKQLGDERAKSSGLGALVFAILAEMLLRAVKRRQYWLSFSRTLSNEIPIAQQGCWIFRRSADDLEEEEEEDEEKTVLLPQAQQEHFDWLQALAPVRMHLHSAKALACAGLSRNPLLNWPHARKVFRGWEGDLLLVAYLRHPARCVPAPALAKLCEAVGATPFQPLNAIERGVGQVWFGLNGVLRCLKGIQAGVCRTAGRKLCEGSFVAAPQRLQAAGGVLCPESFVGRSLVDPQANPVGSQFTDVTHVVPAMRRIYLVSRGGADGNTVLFELREKPLTERLVWVLSAGSWALGIDVLVKKRMFEWAAEVALTSKAAPEVTAEIYRQHGDALFEKRAYDQALQIYSKTVELGLPLEPSYVVERYLDAQRIGHVAQYLKKLHEKALEMLRSLLFTHLGKRSKSDIFSIMSDPSLPFRLYPEHQRRYEDYLSAFEVIDPDYAVALGRAVEGASERIDEEGFLPRAALCAVFARAAYGALMQKGAGDRVSGFLGQAAKSYAGNFKDEDHTEAFVELTGAKREDIVMAHWTEKPFEPAYVVFWVHRMRWLVLSVRGSCEWSSVLTDVAAEESLLAGGLAHSGMARAARWILTTAGQCMAEALAERDEYRLVCTGHSLGADVAELVAVMLREGDTSPTDIPKCLGGRQDLEALDSFLNVEPPTKGYGAKVTLWGANGRARARDAEPHVAPAYPSAMRRAFAYGFGASPIVSPQLAARCSSYVLSVAFDVDYITRVSVFGIDRLILQLTERSAAQLAKQWISQKMGRGGGDSAQTMKPLGFSWMFL</sequence>
<reference evidence="4 5" key="2">
    <citation type="submission" date="2024-05" db="EMBL/GenBank/DDBJ databases">
        <authorList>
            <person name="Chen Y."/>
            <person name="Shah S."/>
            <person name="Dougan E. K."/>
            <person name="Thang M."/>
            <person name="Chan C."/>
        </authorList>
    </citation>
    <scope>NUCLEOTIDE SEQUENCE [LARGE SCALE GENOMIC DNA]</scope>
</reference>
<dbReference type="EMBL" id="CAMXCT030006795">
    <property type="protein sequence ID" value="CAL4807489.1"/>
    <property type="molecule type" value="Genomic_DNA"/>
</dbReference>
<dbReference type="Proteomes" id="UP001152797">
    <property type="component" value="Unassembled WGS sequence"/>
</dbReference>
<accession>A0A9P1GSS3</accession>
<dbReference type="CDD" id="cd00519">
    <property type="entry name" value="Lipase_3"/>
    <property type="match status" value="1"/>
</dbReference>
<evidence type="ECO:0000313" key="5">
    <source>
        <dbReference type="Proteomes" id="UP001152797"/>
    </source>
</evidence>
<protein>
    <submittedName>
        <fullName evidence="4">Vacuolar protein sorting-associated protein 11 homolog</fullName>
    </submittedName>
</protein>
<feature type="region of interest" description="Disordered" evidence="1">
    <location>
        <begin position="524"/>
        <end position="559"/>
    </location>
</feature>